<dbReference type="InterPro" id="IPR001155">
    <property type="entry name" value="OxRdtase_FMN_N"/>
</dbReference>
<evidence type="ECO:0000256" key="5">
    <source>
        <dbReference type="ARBA" id="ARBA00023002"/>
    </source>
</evidence>
<organism evidence="7 8">
    <name type="scientific">Acidocella aquatica</name>
    <dbReference type="NCBI Taxonomy" id="1922313"/>
    <lineage>
        <taxon>Bacteria</taxon>
        <taxon>Pseudomonadati</taxon>
        <taxon>Pseudomonadota</taxon>
        <taxon>Alphaproteobacteria</taxon>
        <taxon>Acetobacterales</taxon>
        <taxon>Acidocellaceae</taxon>
        <taxon>Acidocella</taxon>
    </lineage>
</organism>
<dbReference type="Gene3D" id="3.20.20.70">
    <property type="entry name" value="Aldolase class I"/>
    <property type="match status" value="1"/>
</dbReference>
<dbReference type="PANTHER" id="PTHR43303:SF4">
    <property type="entry name" value="NADPH DEHYDROGENASE C23G7.10C-RELATED"/>
    <property type="match status" value="1"/>
</dbReference>
<evidence type="ECO:0000256" key="3">
    <source>
        <dbReference type="ARBA" id="ARBA00022643"/>
    </source>
</evidence>
<dbReference type="Pfam" id="PF00724">
    <property type="entry name" value="Oxidored_FMN"/>
    <property type="match status" value="1"/>
</dbReference>
<keyword evidence="4" id="KW-0521">NADP</keyword>
<keyword evidence="8" id="KW-1185">Reference proteome</keyword>
<dbReference type="PANTHER" id="PTHR43303">
    <property type="entry name" value="NADPH DEHYDROGENASE C23G7.10C-RELATED"/>
    <property type="match status" value="1"/>
</dbReference>
<comment type="cofactor">
    <cofactor evidence="1">
        <name>FMN</name>
        <dbReference type="ChEBI" id="CHEBI:58210"/>
    </cofactor>
</comment>
<dbReference type="RefSeq" id="WP_284255970.1">
    <property type="nucleotide sequence ID" value="NZ_BSOS01000005.1"/>
</dbReference>
<comment type="caution">
    <text evidence="7">The sequence shown here is derived from an EMBL/GenBank/DDBJ whole genome shotgun (WGS) entry which is preliminary data.</text>
</comment>
<evidence type="ECO:0000313" key="8">
    <source>
        <dbReference type="Proteomes" id="UP001156641"/>
    </source>
</evidence>
<reference evidence="8" key="1">
    <citation type="journal article" date="2019" name="Int. J. Syst. Evol. Microbiol.">
        <title>The Global Catalogue of Microorganisms (GCM) 10K type strain sequencing project: providing services to taxonomists for standard genome sequencing and annotation.</title>
        <authorList>
            <consortium name="The Broad Institute Genomics Platform"/>
            <consortium name="The Broad Institute Genome Sequencing Center for Infectious Disease"/>
            <person name="Wu L."/>
            <person name="Ma J."/>
        </authorList>
    </citation>
    <scope>NUCLEOTIDE SEQUENCE [LARGE SCALE GENOMIC DNA]</scope>
    <source>
        <strain evidence="8">NBRC 112502</strain>
    </source>
</reference>
<dbReference type="InterPro" id="IPR013785">
    <property type="entry name" value="Aldolase_TIM"/>
</dbReference>
<dbReference type="Proteomes" id="UP001156641">
    <property type="component" value="Unassembled WGS sequence"/>
</dbReference>
<keyword evidence="5" id="KW-0560">Oxidoreductase</keyword>
<dbReference type="InterPro" id="IPR044152">
    <property type="entry name" value="YqjM-like"/>
</dbReference>
<dbReference type="CDD" id="cd04747">
    <property type="entry name" value="OYE_like_5_FMN"/>
    <property type="match status" value="1"/>
</dbReference>
<dbReference type="SUPFAM" id="SSF51395">
    <property type="entry name" value="FMN-linked oxidoreductases"/>
    <property type="match status" value="1"/>
</dbReference>
<evidence type="ECO:0000256" key="4">
    <source>
        <dbReference type="ARBA" id="ARBA00022857"/>
    </source>
</evidence>
<proteinExistence type="predicted"/>
<sequence>MSQTAALDLSSLFQPFSHGPLHLANRIVMAPMTRCFSPGGVPGADVAAYYRRRAEGGAGLIITEGTWIPHHAAANEENAPRFYGDDALSGWRHVVAQVHAAGGKIMPQLWHTGLTRRPVLENLYEAVVEDLSLKVSPSGYVMPGEKIGEGMTGAQIEALIEAYAQGALTAKTLGFDGVEIHGAHGYMVDQFFWHETNKRTDGWGGATLAERARFGVEMIRACRALVGPNFPIILRFSQWKLQDYTAKLAQTPQELASFLEPLADAGVDIFHASQRRFWEAEFPGSDLNLAGWAQKLTGKPAITVGSIGLEQEMLQTMFSPEPAAQSRLDRLIEMLGRGDFHLAAIGRALLADPQWALKIRGHAEAALLPYSVAALASLS</sequence>
<dbReference type="EMBL" id="BSOS01000005">
    <property type="protein sequence ID" value="GLR65479.1"/>
    <property type="molecule type" value="Genomic_DNA"/>
</dbReference>
<gene>
    <name evidence="7" type="ORF">GCM10010909_01570</name>
</gene>
<protein>
    <submittedName>
        <fullName evidence="7">12-oxophytodienoate reductase</fullName>
    </submittedName>
</protein>
<keyword evidence="2" id="KW-0285">Flavoprotein</keyword>
<accession>A0ABQ5ZZW0</accession>
<keyword evidence="3" id="KW-0288">FMN</keyword>
<evidence type="ECO:0000313" key="7">
    <source>
        <dbReference type="EMBL" id="GLR65479.1"/>
    </source>
</evidence>
<evidence type="ECO:0000256" key="1">
    <source>
        <dbReference type="ARBA" id="ARBA00001917"/>
    </source>
</evidence>
<name>A0ABQ5ZZW0_9PROT</name>
<feature type="domain" description="NADH:flavin oxidoreductase/NADH oxidase N-terminal" evidence="6">
    <location>
        <begin position="11"/>
        <end position="315"/>
    </location>
</feature>
<evidence type="ECO:0000259" key="6">
    <source>
        <dbReference type="Pfam" id="PF00724"/>
    </source>
</evidence>
<evidence type="ECO:0000256" key="2">
    <source>
        <dbReference type="ARBA" id="ARBA00022630"/>
    </source>
</evidence>